<dbReference type="FunFam" id="3.40.50.300:FF:000032">
    <property type="entry name" value="Export ABC transporter ATP-binding protein"/>
    <property type="match status" value="1"/>
</dbReference>
<dbReference type="GO" id="GO:0022857">
    <property type="term" value="F:transmembrane transporter activity"/>
    <property type="evidence" value="ECO:0007669"/>
    <property type="project" value="TreeGrafter"/>
</dbReference>
<evidence type="ECO:0000256" key="3">
    <source>
        <dbReference type="ARBA" id="ARBA00022741"/>
    </source>
</evidence>
<dbReference type="GO" id="GO:0005524">
    <property type="term" value="F:ATP binding"/>
    <property type="evidence" value="ECO:0007669"/>
    <property type="project" value="UniProtKB-KW"/>
</dbReference>
<reference evidence="6" key="1">
    <citation type="submission" date="2020-10" db="EMBL/GenBank/DDBJ databases">
        <title>Ca. Dormibacterota MAGs.</title>
        <authorList>
            <person name="Montgomery K."/>
        </authorList>
    </citation>
    <scope>NUCLEOTIDE SEQUENCE [LARGE SCALE GENOMIC DNA]</scope>
    <source>
        <strain evidence="6">SC8812_S17_10</strain>
    </source>
</reference>
<dbReference type="InterPro" id="IPR017871">
    <property type="entry name" value="ABC_transporter-like_CS"/>
</dbReference>
<dbReference type="GO" id="GO:0098796">
    <property type="term" value="C:membrane protein complex"/>
    <property type="evidence" value="ECO:0007669"/>
    <property type="project" value="UniProtKB-ARBA"/>
</dbReference>
<dbReference type="PANTHER" id="PTHR24220:SF689">
    <property type="entry name" value="LIPOPROTEIN-RELEASING SYSTEM ATP-BINDING PROTEIN LOLD"/>
    <property type="match status" value="1"/>
</dbReference>
<protein>
    <submittedName>
        <fullName evidence="6">ABC transporter ATP-binding protein</fullName>
    </submittedName>
</protein>
<keyword evidence="3" id="KW-0547">Nucleotide-binding</keyword>
<comment type="similarity">
    <text evidence="1">Belongs to the ABC transporter superfamily.</text>
</comment>
<evidence type="ECO:0000259" key="5">
    <source>
        <dbReference type="PROSITE" id="PS50893"/>
    </source>
</evidence>
<dbReference type="SMART" id="SM00382">
    <property type="entry name" value="AAA"/>
    <property type="match status" value="1"/>
</dbReference>
<name>A0A934K4G8_9BACT</name>
<organism evidence="6 7">
    <name type="scientific">Candidatus Nephthysia bennettiae</name>
    <dbReference type="NCBI Taxonomy" id="3127016"/>
    <lineage>
        <taxon>Bacteria</taxon>
        <taxon>Bacillati</taxon>
        <taxon>Candidatus Dormiibacterota</taxon>
        <taxon>Candidatus Dormibacteria</taxon>
        <taxon>Candidatus Dormibacterales</taxon>
        <taxon>Candidatus Dormibacteraceae</taxon>
        <taxon>Candidatus Nephthysia</taxon>
    </lineage>
</organism>
<proteinExistence type="inferred from homology"/>
<comment type="caution">
    <text evidence="6">The sequence shown here is derived from an EMBL/GenBank/DDBJ whole genome shotgun (WGS) entry which is preliminary data.</text>
</comment>
<evidence type="ECO:0000256" key="1">
    <source>
        <dbReference type="ARBA" id="ARBA00005417"/>
    </source>
</evidence>
<dbReference type="Gene3D" id="3.40.50.300">
    <property type="entry name" value="P-loop containing nucleotide triphosphate hydrolases"/>
    <property type="match status" value="1"/>
</dbReference>
<dbReference type="GO" id="GO:0016887">
    <property type="term" value="F:ATP hydrolysis activity"/>
    <property type="evidence" value="ECO:0007669"/>
    <property type="project" value="InterPro"/>
</dbReference>
<dbReference type="PANTHER" id="PTHR24220">
    <property type="entry name" value="IMPORT ATP-BINDING PROTEIN"/>
    <property type="match status" value="1"/>
</dbReference>
<evidence type="ECO:0000313" key="7">
    <source>
        <dbReference type="Proteomes" id="UP000612893"/>
    </source>
</evidence>
<keyword evidence="2" id="KW-0813">Transport</keyword>
<dbReference type="CDD" id="cd03255">
    <property type="entry name" value="ABC_MJ0796_LolCDE_FtsE"/>
    <property type="match status" value="1"/>
</dbReference>
<dbReference type="InterPro" id="IPR017911">
    <property type="entry name" value="MacB-like_ATP-bd"/>
</dbReference>
<feature type="domain" description="ABC transporter" evidence="5">
    <location>
        <begin position="1"/>
        <end position="205"/>
    </location>
</feature>
<evidence type="ECO:0000313" key="6">
    <source>
        <dbReference type="EMBL" id="MBJ7596578.1"/>
    </source>
</evidence>
<evidence type="ECO:0000256" key="4">
    <source>
        <dbReference type="ARBA" id="ARBA00022840"/>
    </source>
</evidence>
<sequence>MLPVLRGVDLDVQPGGYLAITGVSGAGKSTFLSLLGGLERVQSGSVLVAGRDLPALGAGELARFRREVVGFVFQDFGLLGMLTALENVEMALTLSGVARAERRRRAATLLEEVGLAARLSHRPATLSGGELQRVAIARALANRPRLVLADEPTGNLDEDSALRVLELLERLRSERGCTLVVVTHNPELAQRADRRLRLSRGTLHR</sequence>
<gene>
    <name evidence="6" type="ORF">JF922_00620</name>
</gene>
<dbReference type="Proteomes" id="UP000612893">
    <property type="component" value="Unassembled WGS sequence"/>
</dbReference>
<dbReference type="InterPro" id="IPR003593">
    <property type="entry name" value="AAA+_ATPase"/>
</dbReference>
<dbReference type="PROSITE" id="PS50893">
    <property type="entry name" value="ABC_TRANSPORTER_2"/>
    <property type="match status" value="1"/>
</dbReference>
<dbReference type="InterPro" id="IPR003439">
    <property type="entry name" value="ABC_transporter-like_ATP-bd"/>
</dbReference>
<dbReference type="Pfam" id="PF00005">
    <property type="entry name" value="ABC_tran"/>
    <property type="match status" value="1"/>
</dbReference>
<dbReference type="EMBL" id="JAEKNR010000010">
    <property type="protein sequence ID" value="MBJ7596578.1"/>
    <property type="molecule type" value="Genomic_DNA"/>
</dbReference>
<accession>A0A934K4G8</accession>
<dbReference type="GO" id="GO:0005886">
    <property type="term" value="C:plasma membrane"/>
    <property type="evidence" value="ECO:0007669"/>
    <property type="project" value="TreeGrafter"/>
</dbReference>
<evidence type="ECO:0000256" key="2">
    <source>
        <dbReference type="ARBA" id="ARBA00022448"/>
    </source>
</evidence>
<dbReference type="InterPro" id="IPR027417">
    <property type="entry name" value="P-loop_NTPase"/>
</dbReference>
<keyword evidence="4 6" id="KW-0067">ATP-binding</keyword>
<dbReference type="AlphaFoldDB" id="A0A934K4G8"/>
<keyword evidence="7" id="KW-1185">Reference proteome</keyword>
<dbReference type="InterPro" id="IPR015854">
    <property type="entry name" value="ABC_transpr_LolD-like"/>
</dbReference>
<dbReference type="SUPFAM" id="SSF52540">
    <property type="entry name" value="P-loop containing nucleoside triphosphate hydrolases"/>
    <property type="match status" value="1"/>
</dbReference>
<dbReference type="PROSITE" id="PS00211">
    <property type="entry name" value="ABC_TRANSPORTER_1"/>
    <property type="match status" value="1"/>
</dbReference>